<dbReference type="EMBL" id="JAOAOG010000012">
    <property type="protein sequence ID" value="KAJ6255138.1"/>
    <property type="molecule type" value="Genomic_DNA"/>
</dbReference>
<keyword evidence="3" id="KW-1185">Reference proteome</keyword>
<feature type="compositionally biased region" description="Basic and acidic residues" evidence="1">
    <location>
        <begin position="163"/>
        <end position="180"/>
    </location>
</feature>
<comment type="caution">
    <text evidence="2">The sequence shown here is derived from an EMBL/GenBank/DDBJ whole genome shotgun (WGS) entry which is preliminary data.</text>
</comment>
<evidence type="ECO:0000256" key="1">
    <source>
        <dbReference type="SAM" id="MobiDB-lite"/>
    </source>
</evidence>
<feature type="compositionally biased region" description="Basic and acidic residues" evidence="1">
    <location>
        <begin position="189"/>
        <end position="198"/>
    </location>
</feature>
<evidence type="ECO:0000313" key="2">
    <source>
        <dbReference type="EMBL" id="KAJ6255138.1"/>
    </source>
</evidence>
<accession>A0ABQ8ZE18</accession>
<name>A0ABQ8ZE18_9EUKA</name>
<feature type="compositionally biased region" description="Basic and acidic residues" evidence="1">
    <location>
        <begin position="273"/>
        <end position="297"/>
    </location>
</feature>
<proteinExistence type="predicted"/>
<dbReference type="Proteomes" id="UP001150062">
    <property type="component" value="Unassembled WGS sequence"/>
</dbReference>
<sequence>MTKKAENFFQSIQTKKSYNSQNLIEFKKLYKKNVKETQNALRNLIISINILLSEDPKILRSKNISTLLSFFQQISRDDWTPNQSLKLLFFKTLENQTIRQEFHPQERSAALSLLTQFYRRKGINLAKKLLESDPCIVIRVKSQELIFSHISLLEKMILRETKKEEEKNEKRKRTERETGNRSKHYQGVQKEKEKEKGLIKRNNKNKNNNTQIIKKKTTLNIESEEIKIPSLIEKDGLIVMETDKSHASKGENEAKECDEKMDQKKLKMMKRVGEIEKGAKDQKKKEDSEIEIHKEKSTPLSLKNNSNENDSNSSTVLYDNIRIERSLFINKALLSRKKLINYLTQNLNLDPSAVVRREIIGKFQKYLKSRSKKAHYSEFFESFCEEFAPTLLLKTRDRDKRVRICAFLILKRLLRKKKRLFYRLYPEEQLAPVLIFAFLSNNSVLKSIAEKILQKLFKPKKDQPNIPLGFHVCKILSRLNFVDNYEPFREILKKNVKRYFHTPSFSEGESDVSLIPEEI</sequence>
<gene>
    <name evidence="2" type="ORF">M0813_11678</name>
</gene>
<reference evidence="2" key="1">
    <citation type="submission" date="2022-08" db="EMBL/GenBank/DDBJ databases">
        <title>Novel sulfate-reducing endosymbionts in the free-living metamonad Anaeramoeba.</title>
        <authorList>
            <person name="Jerlstrom-Hultqvist J."/>
            <person name="Cepicka I."/>
            <person name="Gallot-Lavallee L."/>
            <person name="Salas-Leiva D."/>
            <person name="Curtis B.A."/>
            <person name="Zahonova K."/>
            <person name="Pipaliya S."/>
            <person name="Dacks J."/>
            <person name="Roger A.J."/>
        </authorList>
    </citation>
    <scope>NUCLEOTIDE SEQUENCE</scope>
    <source>
        <strain evidence="2">Schooner1</strain>
    </source>
</reference>
<dbReference type="SUPFAM" id="SSF48371">
    <property type="entry name" value="ARM repeat"/>
    <property type="match status" value="1"/>
</dbReference>
<evidence type="ECO:0008006" key="4">
    <source>
        <dbReference type="Google" id="ProtNLM"/>
    </source>
</evidence>
<organism evidence="2 3">
    <name type="scientific">Anaeramoeba flamelloides</name>
    <dbReference type="NCBI Taxonomy" id="1746091"/>
    <lineage>
        <taxon>Eukaryota</taxon>
        <taxon>Metamonada</taxon>
        <taxon>Anaeramoebidae</taxon>
        <taxon>Anaeramoeba</taxon>
    </lineage>
</organism>
<dbReference type="InterPro" id="IPR016024">
    <property type="entry name" value="ARM-type_fold"/>
</dbReference>
<protein>
    <recommendedName>
        <fullName evidence="4">Protein SDA1</fullName>
    </recommendedName>
</protein>
<feature type="region of interest" description="Disordered" evidence="1">
    <location>
        <begin position="273"/>
        <end position="313"/>
    </location>
</feature>
<evidence type="ECO:0000313" key="3">
    <source>
        <dbReference type="Proteomes" id="UP001150062"/>
    </source>
</evidence>
<feature type="compositionally biased region" description="Low complexity" evidence="1">
    <location>
        <begin position="301"/>
        <end position="313"/>
    </location>
</feature>
<feature type="region of interest" description="Disordered" evidence="1">
    <location>
        <begin position="163"/>
        <end position="211"/>
    </location>
</feature>